<reference evidence="2" key="1">
    <citation type="journal article" date="2021" name="Nat. Commun.">
        <title>Genetic determinants of endophytism in the Arabidopsis root mycobiome.</title>
        <authorList>
            <person name="Mesny F."/>
            <person name="Miyauchi S."/>
            <person name="Thiergart T."/>
            <person name="Pickel B."/>
            <person name="Atanasova L."/>
            <person name="Karlsson M."/>
            <person name="Huettel B."/>
            <person name="Barry K.W."/>
            <person name="Haridas S."/>
            <person name="Chen C."/>
            <person name="Bauer D."/>
            <person name="Andreopoulos W."/>
            <person name="Pangilinan J."/>
            <person name="LaButti K."/>
            <person name="Riley R."/>
            <person name="Lipzen A."/>
            <person name="Clum A."/>
            <person name="Drula E."/>
            <person name="Henrissat B."/>
            <person name="Kohler A."/>
            <person name="Grigoriev I.V."/>
            <person name="Martin F.M."/>
            <person name="Hacquard S."/>
        </authorList>
    </citation>
    <scope>NUCLEOTIDE SEQUENCE</scope>
    <source>
        <strain evidence="2">MPI-CAGE-CH-0230</strain>
    </source>
</reference>
<feature type="compositionally biased region" description="Polar residues" evidence="1">
    <location>
        <begin position="163"/>
        <end position="175"/>
    </location>
</feature>
<evidence type="ECO:0000313" key="2">
    <source>
        <dbReference type="EMBL" id="KAH7030615.1"/>
    </source>
</evidence>
<feature type="region of interest" description="Disordered" evidence="1">
    <location>
        <begin position="145"/>
        <end position="177"/>
    </location>
</feature>
<sequence>MDNPAFKDWQQGFCPFDAIGFAHLTPSPPSQDDFAKAVRVARFVTDPARIQKAGEAASRLPYTREQVDQAVKYFTQHGSSSNYNPTSAEDELLDPVAWEWAFQEIVVFQYRHVYVRHWAPERLRWDQVVLEDAIAVDLAPPVISTRKADDNEGQDKNDEKQTLAHNNSTQVQKGQSCGKVAEDMTTEAVNTKIATTGAIFEPTTPARLGLFDAQSTQIEETGQRHRFFSTRLGHHAKRHTENDNNTIMAQPVRHPSLLSPTSHSSPAANNYQRPQDRNRNTTRSSHRRVHHTGVILGHHRRQLHSLPAHLRGRPSPSVASPSVAEASPTGPTVAPATTGNLQHNKDYRQAVHSVVDALGRVQRWLRATNMAGELVPREYRLPGVGMIDGASIVYRPRFRAMGHEAINDEMGMLSKQPGTRGSTQMGWEVLFGVEGRNGSWGWAWPSLNVPARPCAQLVELGTDIIPPCLSPEHPKADTITPRKRATADARSRLRQRESAS</sequence>
<feature type="region of interest" description="Disordered" evidence="1">
    <location>
        <begin position="469"/>
        <end position="500"/>
    </location>
</feature>
<protein>
    <submittedName>
        <fullName evidence="2">Uncharacterized protein</fullName>
    </submittedName>
</protein>
<gene>
    <name evidence="2" type="ORF">B0I36DRAFT_348823</name>
</gene>
<dbReference type="GeneID" id="70186271"/>
<accession>A0A9P8Y8G0</accession>
<dbReference type="OrthoDB" id="4760533at2759"/>
<dbReference type="EMBL" id="JAGTJQ010000005">
    <property type="protein sequence ID" value="KAH7030615.1"/>
    <property type="molecule type" value="Genomic_DNA"/>
</dbReference>
<evidence type="ECO:0000313" key="3">
    <source>
        <dbReference type="Proteomes" id="UP000756346"/>
    </source>
</evidence>
<keyword evidence="3" id="KW-1185">Reference proteome</keyword>
<feature type="compositionally biased region" description="Basic and acidic residues" evidence="1">
    <location>
        <begin position="485"/>
        <end position="500"/>
    </location>
</feature>
<feature type="compositionally biased region" description="Basic and acidic residues" evidence="1">
    <location>
        <begin position="146"/>
        <end position="162"/>
    </location>
</feature>
<organism evidence="2 3">
    <name type="scientific">Microdochium trichocladiopsis</name>
    <dbReference type="NCBI Taxonomy" id="1682393"/>
    <lineage>
        <taxon>Eukaryota</taxon>
        <taxon>Fungi</taxon>
        <taxon>Dikarya</taxon>
        <taxon>Ascomycota</taxon>
        <taxon>Pezizomycotina</taxon>
        <taxon>Sordariomycetes</taxon>
        <taxon>Xylariomycetidae</taxon>
        <taxon>Xylariales</taxon>
        <taxon>Microdochiaceae</taxon>
        <taxon>Microdochium</taxon>
    </lineage>
</organism>
<feature type="compositionally biased region" description="Basic residues" evidence="1">
    <location>
        <begin position="284"/>
        <end position="303"/>
    </location>
</feature>
<feature type="compositionally biased region" description="Low complexity" evidence="1">
    <location>
        <begin position="314"/>
        <end position="339"/>
    </location>
</feature>
<feature type="compositionally biased region" description="Low complexity" evidence="1">
    <location>
        <begin position="255"/>
        <end position="266"/>
    </location>
</feature>
<dbReference type="Proteomes" id="UP000756346">
    <property type="component" value="Unassembled WGS sequence"/>
</dbReference>
<name>A0A9P8Y8G0_9PEZI</name>
<proteinExistence type="predicted"/>
<evidence type="ECO:0000256" key="1">
    <source>
        <dbReference type="SAM" id="MobiDB-lite"/>
    </source>
</evidence>
<dbReference type="AlphaFoldDB" id="A0A9P8Y8G0"/>
<feature type="region of interest" description="Disordered" evidence="1">
    <location>
        <begin position="255"/>
        <end position="341"/>
    </location>
</feature>
<comment type="caution">
    <text evidence="2">The sequence shown here is derived from an EMBL/GenBank/DDBJ whole genome shotgun (WGS) entry which is preliminary data.</text>
</comment>
<dbReference type="RefSeq" id="XP_046012295.1">
    <property type="nucleotide sequence ID" value="XM_046156725.1"/>
</dbReference>